<feature type="region of interest" description="Disordered" evidence="1">
    <location>
        <begin position="204"/>
        <end position="255"/>
    </location>
</feature>
<organism evidence="2 3">
    <name type="scientific">Aulographum hederae CBS 113979</name>
    <dbReference type="NCBI Taxonomy" id="1176131"/>
    <lineage>
        <taxon>Eukaryota</taxon>
        <taxon>Fungi</taxon>
        <taxon>Dikarya</taxon>
        <taxon>Ascomycota</taxon>
        <taxon>Pezizomycotina</taxon>
        <taxon>Dothideomycetes</taxon>
        <taxon>Pleosporomycetidae</taxon>
        <taxon>Aulographales</taxon>
        <taxon>Aulographaceae</taxon>
    </lineage>
</organism>
<evidence type="ECO:0000256" key="1">
    <source>
        <dbReference type="SAM" id="MobiDB-lite"/>
    </source>
</evidence>
<sequence length="299" mass="32805">MLLVFGGTWGWGYGGTGGAEESGPREKDTRWMVVVVVVAVVVAVMQGWSGHRTSPCSPILLLCFCAAARSEPWSSSKSQHGQAQNLWQVLGPRDAMPKPCLRSWFPSWVAESLAAGRHAILFRPLRDRIMDDGTLINSRTPQPPDFLFCVGLRPLESLEVLYRPVGPTYRLGRSPLHSPLLSHPVPSSLPRRFSYCQLFLPSRPKERLRPNPRSTGYSTLVGSPSPNKLSTRCGPLADGPSLQPEGSQDLSTPQELSLVSTYNCDRSALSSLFTVDAGRDKKAETRKQNKVAGRAKTQP</sequence>
<dbReference type="Proteomes" id="UP000800041">
    <property type="component" value="Unassembled WGS sequence"/>
</dbReference>
<proteinExistence type="predicted"/>
<dbReference type="AlphaFoldDB" id="A0A6G1HDY5"/>
<keyword evidence="3" id="KW-1185">Reference proteome</keyword>
<evidence type="ECO:0000313" key="2">
    <source>
        <dbReference type="EMBL" id="KAF1991287.1"/>
    </source>
</evidence>
<feature type="region of interest" description="Disordered" evidence="1">
    <location>
        <begin position="273"/>
        <end position="299"/>
    </location>
</feature>
<reference evidence="2" key="1">
    <citation type="journal article" date="2020" name="Stud. Mycol.">
        <title>101 Dothideomycetes genomes: a test case for predicting lifestyles and emergence of pathogens.</title>
        <authorList>
            <person name="Haridas S."/>
            <person name="Albert R."/>
            <person name="Binder M."/>
            <person name="Bloem J."/>
            <person name="Labutti K."/>
            <person name="Salamov A."/>
            <person name="Andreopoulos B."/>
            <person name="Baker S."/>
            <person name="Barry K."/>
            <person name="Bills G."/>
            <person name="Bluhm B."/>
            <person name="Cannon C."/>
            <person name="Castanera R."/>
            <person name="Culley D."/>
            <person name="Daum C."/>
            <person name="Ezra D."/>
            <person name="Gonzalez J."/>
            <person name="Henrissat B."/>
            <person name="Kuo A."/>
            <person name="Liang C."/>
            <person name="Lipzen A."/>
            <person name="Lutzoni F."/>
            <person name="Magnuson J."/>
            <person name="Mondo S."/>
            <person name="Nolan M."/>
            <person name="Ohm R."/>
            <person name="Pangilinan J."/>
            <person name="Park H.-J."/>
            <person name="Ramirez L."/>
            <person name="Alfaro M."/>
            <person name="Sun H."/>
            <person name="Tritt A."/>
            <person name="Yoshinaga Y."/>
            <person name="Zwiers L.-H."/>
            <person name="Turgeon B."/>
            <person name="Goodwin S."/>
            <person name="Spatafora J."/>
            <person name="Crous P."/>
            <person name="Grigoriev I."/>
        </authorList>
    </citation>
    <scope>NUCLEOTIDE SEQUENCE</scope>
    <source>
        <strain evidence="2">CBS 113979</strain>
    </source>
</reference>
<evidence type="ECO:0000313" key="3">
    <source>
        <dbReference type="Proteomes" id="UP000800041"/>
    </source>
</evidence>
<feature type="compositionally biased region" description="Polar residues" evidence="1">
    <location>
        <begin position="244"/>
        <end position="255"/>
    </location>
</feature>
<protein>
    <submittedName>
        <fullName evidence="2">Uncharacterized protein</fullName>
    </submittedName>
</protein>
<dbReference type="EMBL" id="ML977140">
    <property type="protein sequence ID" value="KAF1991287.1"/>
    <property type="molecule type" value="Genomic_DNA"/>
</dbReference>
<gene>
    <name evidence="2" type="ORF">K402DRAFT_174682</name>
</gene>
<feature type="compositionally biased region" description="Basic and acidic residues" evidence="1">
    <location>
        <begin position="277"/>
        <end position="287"/>
    </location>
</feature>
<accession>A0A6G1HDY5</accession>
<feature type="compositionally biased region" description="Polar residues" evidence="1">
    <location>
        <begin position="212"/>
        <end position="230"/>
    </location>
</feature>
<name>A0A6G1HDY5_9PEZI</name>